<dbReference type="EMBL" id="RAZS01000004">
    <property type="protein sequence ID" value="RKN20133.1"/>
    <property type="molecule type" value="Genomic_DNA"/>
</dbReference>
<feature type="transmembrane region" description="Helical" evidence="2">
    <location>
        <begin position="198"/>
        <end position="218"/>
    </location>
</feature>
<keyword evidence="2" id="KW-0812">Transmembrane</keyword>
<feature type="region of interest" description="Disordered" evidence="1">
    <location>
        <begin position="170"/>
        <end position="190"/>
    </location>
</feature>
<evidence type="ECO:0000313" key="3">
    <source>
        <dbReference type="EMBL" id="RKN20133.1"/>
    </source>
</evidence>
<evidence type="ECO:0000256" key="2">
    <source>
        <dbReference type="SAM" id="Phobius"/>
    </source>
</evidence>
<keyword evidence="4" id="KW-1185">Reference proteome</keyword>
<feature type="compositionally biased region" description="Low complexity" evidence="1">
    <location>
        <begin position="174"/>
        <end position="190"/>
    </location>
</feature>
<evidence type="ECO:0000256" key="1">
    <source>
        <dbReference type="SAM" id="MobiDB-lite"/>
    </source>
</evidence>
<keyword evidence="2" id="KW-1133">Transmembrane helix</keyword>
<evidence type="ECO:0008006" key="5">
    <source>
        <dbReference type="Google" id="ProtNLM"/>
    </source>
</evidence>
<dbReference type="Proteomes" id="UP000271548">
    <property type="component" value="Unassembled WGS sequence"/>
</dbReference>
<protein>
    <recommendedName>
        <fullName evidence="5">LPXTG cell wall anchor domain-containing protein</fullName>
    </recommendedName>
</protein>
<evidence type="ECO:0000313" key="4">
    <source>
        <dbReference type="Proteomes" id="UP000271548"/>
    </source>
</evidence>
<accession>A0ABX9RA05</accession>
<gene>
    <name evidence="3" type="ORF">D7147_14720</name>
</gene>
<organism evidence="3 4">
    <name type="scientific">Micromonospora musae</name>
    <dbReference type="NCBI Taxonomy" id="1894970"/>
    <lineage>
        <taxon>Bacteria</taxon>
        <taxon>Bacillati</taxon>
        <taxon>Actinomycetota</taxon>
        <taxon>Actinomycetes</taxon>
        <taxon>Micromonosporales</taxon>
        <taxon>Micromonosporaceae</taxon>
        <taxon>Micromonospora</taxon>
    </lineage>
</organism>
<sequence>MVLPLALVGVLVPEPASAHPFGAPQRIDVAGDGDHGVRVRWIVGGTDDLTMLGIALGVLGEDRVLLDGAVTYEPADARALGEAPEFATYLTDRIAVTQDGQPCTGAVDVADDLAADGAEVLFTCPAPVSTVIVTSRMLTDLHEAYRTFASGPDGQKAVYDGAHESAQWHLPAGTATGPRAPSARTTPATATDRSARQLLLIGAVLLAAAAAVTGAFWYRRRRRLRRAAGDRTSATTSADPAQRENPQPKEMS</sequence>
<feature type="region of interest" description="Disordered" evidence="1">
    <location>
        <begin position="227"/>
        <end position="252"/>
    </location>
</feature>
<proteinExistence type="predicted"/>
<name>A0ABX9RA05_9ACTN</name>
<keyword evidence="2" id="KW-0472">Membrane</keyword>
<reference evidence="3 4" key="1">
    <citation type="submission" date="2018-09" db="EMBL/GenBank/DDBJ databases">
        <title>Micromonospora sp. nov. MS1-9, isolated from a root of Musa sp.</title>
        <authorList>
            <person name="Kuncharoen N."/>
            <person name="Kudo T."/>
            <person name="Ohkuma M."/>
            <person name="Yuki M."/>
            <person name="Tanasupawat S."/>
        </authorList>
    </citation>
    <scope>NUCLEOTIDE SEQUENCE [LARGE SCALE GENOMIC DNA]</scope>
    <source>
        <strain evidence="3 4">NGC1-4</strain>
    </source>
</reference>
<comment type="caution">
    <text evidence="3">The sequence shown here is derived from an EMBL/GenBank/DDBJ whole genome shotgun (WGS) entry which is preliminary data.</text>
</comment>